<keyword evidence="18" id="KW-0675">Receptor</keyword>
<evidence type="ECO:0000256" key="23">
    <source>
        <dbReference type="SAM" id="Phobius"/>
    </source>
</evidence>
<evidence type="ECO:0000256" key="5">
    <source>
        <dbReference type="ARBA" id="ARBA00022475"/>
    </source>
</evidence>
<dbReference type="PROSITE" id="PS00107">
    <property type="entry name" value="PROTEIN_KINASE_ATP"/>
    <property type="match status" value="1"/>
</dbReference>
<dbReference type="SUPFAM" id="SSF52047">
    <property type="entry name" value="RNI-like"/>
    <property type="match status" value="1"/>
</dbReference>
<dbReference type="InterPro" id="IPR000719">
    <property type="entry name" value="Prot_kinase_dom"/>
</dbReference>
<evidence type="ECO:0000256" key="13">
    <source>
        <dbReference type="ARBA" id="ARBA00022741"/>
    </source>
</evidence>
<keyword evidence="16 23" id="KW-1133">Transmembrane helix</keyword>
<evidence type="ECO:0000256" key="18">
    <source>
        <dbReference type="ARBA" id="ARBA00023170"/>
    </source>
</evidence>
<name>A0A4U5QK91_POPAL</name>
<dbReference type="FunFam" id="1.10.510.10:FF:000358">
    <property type="entry name" value="Putative leucine-rich repeat receptor-like serine/threonine-protein kinase"/>
    <property type="match status" value="1"/>
</dbReference>
<evidence type="ECO:0000256" key="15">
    <source>
        <dbReference type="ARBA" id="ARBA00022840"/>
    </source>
</evidence>
<dbReference type="GO" id="GO:0005524">
    <property type="term" value="F:ATP binding"/>
    <property type="evidence" value="ECO:0007669"/>
    <property type="project" value="UniProtKB-UniRule"/>
</dbReference>
<dbReference type="FunFam" id="3.80.10.10:FF:000288">
    <property type="entry name" value="LRR receptor-like serine/threonine-protein kinase EFR"/>
    <property type="match status" value="1"/>
</dbReference>
<evidence type="ECO:0000256" key="17">
    <source>
        <dbReference type="ARBA" id="ARBA00023136"/>
    </source>
</evidence>
<dbReference type="InterPro" id="IPR013210">
    <property type="entry name" value="LRR_N_plant-typ"/>
</dbReference>
<keyword evidence="6" id="KW-0723">Serine/threonine-protein kinase</keyword>
<dbReference type="InterPro" id="IPR008271">
    <property type="entry name" value="Ser/Thr_kinase_AS"/>
</dbReference>
<keyword evidence="19" id="KW-0325">Glycoprotein</keyword>
<keyword evidence="14" id="KW-0418">Kinase</keyword>
<dbReference type="InterPro" id="IPR017441">
    <property type="entry name" value="Protein_kinase_ATP_BS"/>
</dbReference>
<dbReference type="Pfam" id="PF08263">
    <property type="entry name" value="LRRNT_2"/>
    <property type="match status" value="1"/>
</dbReference>
<dbReference type="SUPFAM" id="SSF52058">
    <property type="entry name" value="L domain-like"/>
    <property type="match status" value="1"/>
</dbReference>
<comment type="similarity">
    <text evidence="3">Belongs to the protein kinase superfamily. Ser/Thr protein kinase family.</text>
</comment>
<keyword evidence="10 23" id="KW-0812">Transmembrane</keyword>
<proteinExistence type="inferred from homology"/>
<keyword evidence="13 22" id="KW-0547">Nucleotide-binding</keyword>
<organism evidence="26">
    <name type="scientific">Populus alba</name>
    <name type="common">White poplar</name>
    <dbReference type="NCBI Taxonomy" id="43335"/>
    <lineage>
        <taxon>Eukaryota</taxon>
        <taxon>Viridiplantae</taxon>
        <taxon>Streptophyta</taxon>
        <taxon>Embryophyta</taxon>
        <taxon>Tracheophyta</taxon>
        <taxon>Spermatophyta</taxon>
        <taxon>Magnoliopsida</taxon>
        <taxon>eudicotyledons</taxon>
        <taxon>Gunneridae</taxon>
        <taxon>Pentapetalae</taxon>
        <taxon>rosids</taxon>
        <taxon>fabids</taxon>
        <taxon>Malpighiales</taxon>
        <taxon>Salicaceae</taxon>
        <taxon>Saliceae</taxon>
        <taxon>Populus</taxon>
    </lineage>
</organism>
<keyword evidence="7" id="KW-0597">Phosphoprotein</keyword>
<evidence type="ECO:0000256" key="11">
    <source>
        <dbReference type="ARBA" id="ARBA00022729"/>
    </source>
</evidence>
<evidence type="ECO:0000256" key="12">
    <source>
        <dbReference type="ARBA" id="ARBA00022737"/>
    </source>
</evidence>
<dbReference type="PANTHER" id="PTHR27008">
    <property type="entry name" value="OS04G0122200 PROTEIN"/>
    <property type="match status" value="1"/>
</dbReference>
<reference evidence="26" key="1">
    <citation type="submission" date="2018-10" db="EMBL/GenBank/DDBJ databases">
        <title>Population genomic analysis revealed the cold adaptation of white poplar.</title>
        <authorList>
            <person name="Liu Y.-J."/>
        </authorList>
    </citation>
    <scope>NUCLEOTIDE SEQUENCE [LARGE SCALE GENOMIC DNA]</scope>
    <source>
        <strain evidence="26">PAL-ZL1</strain>
    </source>
</reference>
<keyword evidence="11 24" id="KW-0732">Signal</keyword>
<dbReference type="Pfam" id="PF13855">
    <property type="entry name" value="LRR_8"/>
    <property type="match status" value="3"/>
</dbReference>
<comment type="subcellular location">
    <subcellularLocation>
        <location evidence="1">Cell membrane</location>
        <topology evidence="1">Single-pass membrane protein</topology>
    </subcellularLocation>
    <subcellularLocation>
        <location evidence="2">Membrane</location>
        <topology evidence="2">Single-pass type I membrane protein</topology>
    </subcellularLocation>
</comment>
<dbReference type="STRING" id="43335.A0A4U5QK91"/>
<dbReference type="FunFam" id="3.80.10.10:FF:000095">
    <property type="entry name" value="LRR receptor-like serine/threonine-protein kinase GSO1"/>
    <property type="match status" value="1"/>
</dbReference>
<comment type="caution">
    <text evidence="26">The sequence shown here is derived from an EMBL/GenBank/DDBJ whole genome shotgun (WGS) entry which is preliminary data.</text>
</comment>
<evidence type="ECO:0000259" key="25">
    <source>
        <dbReference type="PROSITE" id="PS50011"/>
    </source>
</evidence>
<evidence type="ECO:0000313" key="26">
    <source>
        <dbReference type="EMBL" id="TKS11140.1"/>
    </source>
</evidence>
<dbReference type="InterPro" id="IPR051809">
    <property type="entry name" value="Plant_receptor-like_S/T_kinase"/>
</dbReference>
<evidence type="ECO:0000256" key="9">
    <source>
        <dbReference type="ARBA" id="ARBA00022679"/>
    </source>
</evidence>
<evidence type="ECO:0000256" key="14">
    <source>
        <dbReference type="ARBA" id="ARBA00022777"/>
    </source>
</evidence>
<dbReference type="PANTHER" id="PTHR27008:SF596">
    <property type="entry name" value="OS02G0215500 PROTEIN"/>
    <property type="match status" value="1"/>
</dbReference>
<dbReference type="PROSITE" id="PS50011">
    <property type="entry name" value="PROTEIN_KINASE_DOM"/>
    <property type="match status" value="1"/>
</dbReference>
<gene>
    <name evidence="26" type="ORF">D5086_0000077420</name>
</gene>
<feature type="binding site" evidence="22">
    <location>
        <position position="754"/>
    </location>
    <ligand>
        <name>ATP</name>
        <dbReference type="ChEBI" id="CHEBI:30616"/>
    </ligand>
</feature>
<keyword evidence="15 22" id="KW-0067">ATP-binding</keyword>
<dbReference type="AlphaFoldDB" id="A0A4U5QK91"/>
<keyword evidence="9" id="KW-0808">Transferase</keyword>
<dbReference type="FunFam" id="3.30.200.20:FF:000432">
    <property type="entry name" value="LRR receptor-like serine/threonine-protein kinase EFR"/>
    <property type="match status" value="1"/>
</dbReference>
<evidence type="ECO:0000256" key="4">
    <source>
        <dbReference type="ARBA" id="ARBA00012513"/>
    </source>
</evidence>
<dbReference type="Gene3D" id="3.30.200.20">
    <property type="entry name" value="Phosphorylase Kinase, domain 1"/>
    <property type="match status" value="1"/>
</dbReference>
<sequence length="1046" mass="114929">MNLLSPFCVQNLVAVLIVLMQGKALPLTSTSSFLLTAASTITAPRSFGGNETDYEALLAFKAKIQDPHSNTLSSWNDSLDFCNWPGITCGRRHGRVRIINLVDQKLAGSLSPYVGNISFLREIRLANNTIHGEIPPEVGRLLRLRVLMLTNNSIEGKIPANLSGCSSLAELYIDHNKLGGEIPMELGFLSKLTILSFRQNNLQGRIPHSIGNLTSLESLSLRRNVLEGNIPDSLGRLKRLTSLLLGENKLSGLIPPSLYNLSLITTFNLGGNGFRGSLPSNLGLSFPHLQWLALWQNQFSGPIPGSLSNASELEVISFTYNSLTGKIPDIFGKLHRLSRLHFGSNNLGTGGDDEMAFLASLTNCSMLKVVSINNNRLEGSLPITVGNLSTYMAYFGLSGNHIVGRIPSGIGNLVDLTFLYMDRNQFTGEIPTSFGNLRKLEQFSLFSNRLSGKIPSSLGNLPMLSVLYLDDNKLQDTIPASLGGCKNLVSLRLSRNNLNGSIPEQLFGTSSVLFSLNLSHNQFTGSLPSTIGSLRGLSELDVSWNMLSGEIPTSLGGCTSLEVLHMDDNFLQGSIPSSFSSLRGIQFLDLSCNNLSGQLPNFLVTIPFISLNLSYNNFEGEVPRKGVFTNESAVSVVGNDKLCGGILELHLPECPDKEPKKTKMSRLQYLLAITIPCALAGAITVSSFLFCWFKKKRKEHSSDTLLKESFPQISYERLFKATDGFSTPNLIGVGSFSSVYKGKIDEDGTLVAIKVLNLQRRGASKSFKDECEALRNIRHRNLVKIITSCSSIDFQGNNFKALVYEYMPRGSLEKWLHPTQETEDDQRINQVQRPNLLERINIAIDVAAALDYLHHHCHSPIIHCDVKPSNILLDEDMIGHLGDFGLARIFQEFSEPSLESSSAGIKGTTGYAAPEYGQGREVSIDGDVYSYGILLLEMMTGKRPIDDTFEKGLNLHKFANMALPDHVMEITDPVLLSERHSENAASMEECLTSLVKIGVACSMDSPRDRMDMSRVVRELLMARDTFQGAARRPKNNNYPGAHGFHS</sequence>
<evidence type="ECO:0000256" key="20">
    <source>
        <dbReference type="ARBA" id="ARBA00047899"/>
    </source>
</evidence>
<evidence type="ECO:0000256" key="19">
    <source>
        <dbReference type="ARBA" id="ARBA00023180"/>
    </source>
</evidence>
<dbReference type="InterPro" id="IPR001611">
    <property type="entry name" value="Leu-rich_rpt"/>
</dbReference>
<dbReference type="Gene3D" id="1.10.510.10">
    <property type="entry name" value="Transferase(Phosphotransferase) domain 1"/>
    <property type="match status" value="1"/>
</dbReference>
<dbReference type="EMBL" id="RCHU01000217">
    <property type="protein sequence ID" value="TKS11140.1"/>
    <property type="molecule type" value="Genomic_DNA"/>
</dbReference>
<keyword evidence="8" id="KW-0433">Leucine-rich repeat</keyword>
<protein>
    <recommendedName>
        <fullName evidence="4">non-specific serine/threonine protein kinase</fullName>
        <ecNumber evidence="4">2.7.11.1</ecNumber>
    </recommendedName>
</protein>
<dbReference type="SUPFAM" id="SSF56112">
    <property type="entry name" value="Protein kinase-like (PK-like)"/>
    <property type="match status" value="1"/>
</dbReference>
<keyword evidence="17 23" id="KW-0472">Membrane</keyword>
<evidence type="ECO:0000256" key="16">
    <source>
        <dbReference type="ARBA" id="ARBA00022989"/>
    </source>
</evidence>
<feature type="domain" description="Protein kinase" evidence="25">
    <location>
        <begin position="725"/>
        <end position="1021"/>
    </location>
</feature>
<dbReference type="Pfam" id="PF00069">
    <property type="entry name" value="Pkinase"/>
    <property type="match status" value="1"/>
</dbReference>
<accession>A0A4U5QK91</accession>
<keyword evidence="12" id="KW-0677">Repeat</keyword>
<dbReference type="SMART" id="SM00369">
    <property type="entry name" value="LRR_TYP"/>
    <property type="match status" value="6"/>
</dbReference>
<dbReference type="EC" id="2.7.11.1" evidence="4"/>
<dbReference type="GO" id="GO:0005886">
    <property type="term" value="C:plasma membrane"/>
    <property type="evidence" value="ECO:0007669"/>
    <property type="project" value="UniProtKB-SubCell"/>
</dbReference>
<feature type="chain" id="PRO_5020242275" description="non-specific serine/threonine protein kinase" evidence="24">
    <location>
        <begin position="25"/>
        <end position="1046"/>
    </location>
</feature>
<evidence type="ECO:0000256" key="24">
    <source>
        <dbReference type="SAM" id="SignalP"/>
    </source>
</evidence>
<dbReference type="PROSITE" id="PS00108">
    <property type="entry name" value="PROTEIN_KINASE_ST"/>
    <property type="match status" value="1"/>
</dbReference>
<feature type="transmembrane region" description="Helical" evidence="23">
    <location>
        <begin position="669"/>
        <end position="693"/>
    </location>
</feature>
<keyword evidence="5" id="KW-1003">Cell membrane</keyword>
<evidence type="ECO:0000256" key="21">
    <source>
        <dbReference type="ARBA" id="ARBA00048679"/>
    </source>
</evidence>
<evidence type="ECO:0000256" key="2">
    <source>
        <dbReference type="ARBA" id="ARBA00004479"/>
    </source>
</evidence>
<evidence type="ECO:0000256" key="3">
    <source>
        <dbReference type="ARBA" id="ARBA00008684"/>
    </source>
</evidence>
<evidence type="ECO:0000256" key="8">
    <source>
        <dbReference type="ARBA" id="ARBA00022614"/>
    </source>
</evidence>
<comment type="catalytic activity">
    <reaction evidence="21">
        <text>L-seryl-[protein] + ATP = O-phospho-L-seryl-[protein] + ADP + H(+)</text>
        <dbReference type="Rhea" id="RHEA:17989"/>
        <dbReference type="Rhea" id="RHEA-COMP:9863"/>
        <dbReference type="Rhea" id="RHEA-COMP:11604"/>
        <dbReference type="ChEBI" id="CHEBI:15378"/>
        <dbReference type="ChEBI" id="CHEBI:29999"/>
        <dbReference type="ChEBI" id="CHEBI:30616"/>
        <dbReference type="ChEBI" id="CHEBI:83421"/>
        <dbReference type="ChEBI" id="CHEBI:456216"/>
        <dbReference type="EC" id="2.7.11.1"/>
    </reaction>
</comment>
<evidence type="ECO:0000256" key="10">
    <source>
        <dbReference type="ARBA" id="ARBA00022692"/>
    </source>
</evidence>
<dbReference type="InterPro" id="IPR011009">
    <property type="entry name" value="Kinase-like_dom_sf"/>
</dbReference>
<evidence type="ECO:0000256" key="7">
    <source>
        <dbReference type="ARBA" id="ARBA00022553"/>
    </source>
</evidence>
<dbReference type="GO" id="GO:0004674">
    <property type="term" value="F:protein serine/threonine kinase activity"/>
    <property type="evidence" value="ECO:0007669"/>
    <property type="project" value="UniProtKB-KW"/>
</dbReference>
<dbReference type="InterPro" id="IPR003591">
    <property type="entry name" value="Leu-rich_rpt_typical-subtyp"/>
</dbReference>
<dbReference type="Gene3D" id="3.80.10.10">
    <property type="entry name" value="Ribonuclease Inhibitor"/>
    <property type="match status" value="3"/>
</dbReference>
<dbReference type="InterPro" id="IPR032675">
    <property type="entry name" value="LRR_dom_sf"/>
</dbReference>
<comment type="catalytic activity">
    <reaction evidence="20">
        <text>L-threonyl-[protein] + ATP = O-phospho-L-threonyl-[protein] + ADP + H(+)</text>
        <dbReference type="Rhea" id="RHEA:46608"/>
        <dbReference type="Rhea" id="RHEA-COMP:11060"/>
        <dbReference type="Rhea" id="RHEA-COMP:11605"/>
        <dbReference type="ChEBI" id="CHEBI:15378"/>
        <dbReference type="ChEBI" id="CHEBI:30013"/>
        <dbReference type="ChEBI" id="CHEBI:30616"/>
        <dbReference type="ChEBI" id="CHEBI:61977"/>
        <dbReference type="ChEBI" id="CHEBI:456216"/>
        <dbReference type="EC" id="2.7.11.1"/>
    </reaction>
</comment>
<evidence type="ECO:0000256" key="6">
    <source>
        <dbReference type="ARBA" id="ARBA00022527"/>
    </source>
</evidence>
<dbReference type="SMART" id="SM00220">
    <property type="entry name" value="S_TKc"/>
    <property type="match status" value="1"/>
</dbReference>
<evidence type="ECO:0000256" key="1">
    <source>
        <dbReference type="ARBA" id="ARBA00004162"/>
    </source>
</evidence>
<feature type="signal peptide" evidence="24">
    <location>
        <begin position="1"/>
        <end position="24"/>
    </location>
</feature>
<evidence type="ECO:0000256" key="22">
    <source>
        <dbReference type="PROSITE-ProRule" id="PRU10141"/>
    </source>
</evidence>
<dbReference type="Pfam" id="PF00560">
    <property type="entry name" value="LRR_1"/>
    <property type="match status" value="7"/>
</dbReference>